<name>A0ABQ3I746_9BACT</name>
<evidence type="ECO:0000256" key="2">
    <source>
        <dbReference type="ARBA" id="ARBA00011123"/>
    </source>
</evidence>
<keyword evidence="5 11" id="KW-0547">Nucleotide-binding</keyword>
<dbReference type="InterPro" id="IPR017959">
    <property type="entry name" value="Asn/Gln-tRNA_amidoTrfase_suB/E"/>
</dbReference>
<dbReference type="Proteomes" id="UP000658258">
    <property type="component" value="Unassembled WGS sequence"/>
</dbReference>
<evidence type="ECO:0000256" key="4">
    <source>
        <dbReference type="ARBA" id="ARBA00022598"/>
    </source>
</evidence>
<dbReference type="NCBIfam" id="NF004014">
    <property type="entry name" value="PRK05477.1-4"/>
    <property type="match status" value="1"/>
</dbReference>
<evidence type="ECO:0000259" key="12">
    <source>
        <dbReference type="SMART" id="SM00845"/>
    </source>
</evidence>
<dbReference type="NCBIfam" id="TIGR00133">
    <property type="entry name" value="gatB"/>
    <property type="match status" value="1"/>
</dbReference>
<dbReference type="Gene3D" id="1.10.10.410">
    <property type="match status" value="1"/>
</dbReference>
<dbReference type="InterPro" id="IPR017958">
    <property type="entry name" value="Gln-tRNA_amidoTrfase_suB_CS"/>
</dbReference>
<comment type="caution">
    <text evidence="13">The sequence shown here is derived from an EMBL/GenBank/DDBJ whole genome shotgun (WGS) entry which is preliminary data.</text>
</comment>
<dbReference type="InterPro" id="IPR018027">
    <property type="entry name" value="Asn/Gln_amidotransferase"/>
</dbReference>
<dbReference type="InterPro" id="IPR006075">
    <property type="entry name" value="Asn/Gln-tRNA_Trfase_suB/E_cat"/>
</dbReference>
<evidence type="ECO:0000313" key="13">
    <source>
        <dbReference type="EMBL" id="GHE63372.1"/>
    </source>
</evidence>
<dbReference type="HAMAP" id="MF_00121">
    <property type="entry name" value="GatB"/>
    <property type="match status" value="1"/>
</dbReference>
<keyword evidence="4 11" id="KW-0436">Ligase</keyword>
<evidence type="ECO:0000256" key="5">
    <source>
        <dbReference type="ARBA" id="ARBA00022741"/>
    </source>
</evidence>
<comment type="similarity">
    <text evidence="1 11">Belongs to the GatB/GatE family. GatB subfamily.</text>
</comment>
<dbReference type="NCBIfam" id="NF004012">
    <property type="entry name" value="PRK05477.1-2"/>
    <property type="match status" value="1"/>
</dbReference>
<evidence type="ECO:0000256" key="10">
    <source>
        <dbReference type="ARBA" id="ARBA00047913"/>
    </source>
</evidence>
<evidence type="ECO:0000256" key="7">
    <source>
        <dbReference type="ARBA" id="ARBA00022917"/>
    </source>
</evidence>
<gene>
    <name evidence="11 13" type="primary">gatB</name>
    <name evidence="13" type="ORF">GCM10011340_18380</name>
</gene>
<reference evidence="14" key="1">
    <citation type="journal article" date="2019" name="Int. J. Syst. Evol. Microbiol.">
        <title>The Global Catalogue of Microorganisms (GCM) 10K type strain sequencing project: providing services to taxonomists for standard genome sequencing and annotation.</title>
        <authorList>
            <consortium name="The Broad Institute Genomics Platform"/>
            <consortium name="The Broad Institute Genome Sequencing Center for Infectious Disease"/>
            <person name="Wu L."/>
            <person name="Ma J."/>
        </authorList>
    </citation>
    <scope>NUCLEOTIDE SEQUENCE [LARGE SCALE GENOMIC DNA]</scope>
    <source>
        <strain evidence="14">CGMCC 1.15111</strain>
    </source>
</reference>
<comment type="catalytic activity">
    <reaction evidence="9 11">
        <text>L-aspartyl-tRNA(Asn) + L-glutamine + ATP + H2O = L-asparaginyl-tRNA(Asn) + L-glutamate + ADP + phosphate + 2 H(+)</text>
        <dbReference type="Rhea" id="RHEA:14513"/>
        <dbReference type="Rhea" id="RHEA-COMP:9674"/>
        <dbReference type="Rhea" id="RHEA-COMP:9677"/>
        <dbReference type="ChEBI" id="CHEBI:15377"/>
        <dbReference type="ChEBI" id="CHEBI:15378"/>
        <dbReference type="ChEBI" id="CHEBI:29985"/>
        <dbReference type="ChEBI" id="CHEBI:30616"/>
        <dbReference type="ChEBI" id="CHEBI:43474"/>
        <dbReference type="ChEBI" id="CHEBI:58359"/>
        <dbReference type="ChEBI" id="CHEBI:78515"/>
        <dbReference type="ChEBI" id="CHEBI:78516"/>
        <dbReference type="ChEBI" id="CHEBI:456216"/>
    </reaction>
</comment>
<accession>A0ABQ3I746</accession>
<dbReference type="RefSeq" id="WP_189629932.1">
    <property type="nucleotide sequence ID" value="NZ_BNAG01000002.1"/>
</dbReference>
<evidence type="ECO:0000313" key="14">
    <source>
        <dbReference type="Proteomes" id="UP000658258"/>
    </source>
</evidence>
<dbReference type="InterPro" id="IPR014746">
    <property type="entry name" value="Gln_synth/guanido_kin_cat_dom"/>
</dbReference>
<dbReference type="SUPFAM" id="SSF89095">
    <property type="entry name" value="GatB/YqeY motif"/>
    <property type="match status" value="1"/>
</dbReference>
<feature type="domain" description="Asn/Gln amidotransferase" evidence="12">
    <location>
        <begin position="337"/>
        <end position="485"/>
    </location>
</feature>
<organism evidence="13 14">
    <name type="scientific">Roseivirga thermotolerans</name>
    <dbReference type="NCBI Taxonomy" id="1758176"/>
    <lineage>
        <taxon>Bacteria</taxon>
        <taxon>Pseudomonadati</taxon>
        <taxon>Bacteroidota</taxon>
        <taxon>Cytophagia</taxon>
        <taxon>Cytophagales</taxon>
        <taxon>Roseivirgaceae</taxon>
        <taxon>Roseivirga</taxon>
    </lineage>
</organism>
<comment type="function">
    <text evidence="8 11">Allows the formation of correctly charged Asn-tRNA(Asn) or Gln-tRNA(Gln) through the transamidation of misacylated Asp-tRNA(Asn) or Glu-tRNA(Gln) in organisms which lack either or both of asparaginyl-tRNA or glutaminyl-tRNA synthetases. The reaction takes place in the presence of glutamine and ATP through an activated phospho-Asp-tRNA(Asn) or phospho-Glu-tRNA(Gln).</text>
</comment>
<comment type="subunit">
    <text evidence="2 11">Heterotrimer of A, B and C subunits.</text>
</comment>
<dbReference type="PROSITE" id="PS01234">
    <property type="entry name" value="GATB"/>
    <property type="match status" value="1"/>
</dbReference>
<dbReference type="SMART" id="SM00845">
    <property type="entry name" value="GatB_Yqey"/>
    <property type="match status" value="1"/>
</dbReference>
<dbReference type="Gene3D" id="1.10.150.380">
    <property type="entry name" value="GatB domain, N-terminal subdomain"/>
    <property type="match status" value="1"/>
</dbReference>
<evidence type="ECO:0000256" key="9">
    <source>
        <dbReference type="ARBA" id="ARBA00047380"/>
    </source>
</evidence>
<dbReference type="InterPro" id="IPR003789">
    <property type="entry name" value="Asn/Gln_tRNA_amidoTrase-B-like"/>
</dbReference>
<dbReference type="EMBL" id="BNAG01000002">
    <property type="protein sequence ID" value="GHE63372.1"/>
    <property type="molecule type" value="Genomic_DNA"/>
</dbReference>
<dbReference type="InterPro" id="IPR042114">
    <property type="entry name" value="GatB_C_1"/>
</dbReference>
<evidence type="ECO:0000256" key="11">
    <source>
        <dbReference type="HAMAP-Rule" id="MF_00121"/>
    </source>
</evidence>
<evidence type="ECO:0000256" key="6">
    <source>
        <dbReference type="ARBA" id="ARBA00022840"/>
    </source>
</evidence>
<dbReference type="Pfam" id="PF02934">
    <property type="entry name" value="GatB_N"/>
    <property type="match status" value="1"/>
</dbReference>
<sequence length="486" mass="54162">MLDVLKKLEEEGYEATIGLEVHVQLNTVSKIFSADANHETEEANTHVSVISLGHPGTLPVLNAQAVEKAVLMGLACGSQISRYNTFDRKSYFYPDLPKGYQTTQDKTPICIGGKIPLFGTNLLQEQVELHHIHLEEDAGKSIHDEEAGTLIDLNRAGTPLIEIVTNPSVAGPDEAAACLQEIRRMVRYLGIGNANMEKGELRCDANISIKKKGDSLLGEKVEIKNMNSFSHVRKAAIFELERQLALKLAGEPVVVETRTFDPATGQTYGMRFKETMNDYRYFPCPDLPPVVLDDQYLAGLQPRANENPRVYRQRLTQKYQLSDYDLGILTEEKETAQYFEALCQQGVEPKSAANWMNGPLRSLLNEEGKNLSEIAIGTQQLAELIKLVEEDKLVYQTAVQQLLPKLPKATKSPLKLAEELNLLVSEDKAELEAIVREVLISLPKETEAFRKGKKKLLGLFIGEVMKKSRGKANPKVVQQELLKALN</sequence>
<keyword evidence="14" id="KW-1185">Reference proteome</keyword>
<keyword evidence="7 11" id="KW-0648">Protein biosynthesis</keyword>
<dbReference type="Pfam" id="PF02637">
    <property type="entry name" value="GatB_Yqey"/>
    <property type="match status" value="1"/>
</dbReference>
<evidence type="ECO:0000256" key="1">
    <source>
        <dbReference type="ARBA" id="ARBA00005306"/>
    </source>
</evidence>
<dbReference type="SUPFAM" id="SSF55931">
    <property type="entry name" value="Glutamine synthetase/guanido kinase"/>
    <property type="match status" value="1"/>
</dbReference>
<proteinExistence type="inferred from homology"/>
<keyword evidence="6 11" id="KW-0067">ATP-binding</keyword>
<evidence type="ECO:0000256" key="8">
    <source>
        <dbReference type="ARBA" id="ARBA00024799"/>
    </source>
</evidence>
<dbReference type="EC" id="6.3.5.-" evidence="11"/>
<evidence type="ECO:0000256" key="3">
    <source>
        <dbReference type="ARBA" id="ARBA00016923"/>
    </source>
</evidence>
<dbReference type="InterPro" id="IPR004413">
    <property type="entry name" value="GatB"/>
</dbReference>
<dbReference type="PANTHER" id="PTHR11659">
    <property type="entry name" value="GLUTAMYL-TRNA GLN AMIDOTRANSFERASE SUBUNIT B MITOCHONDRIAL AND PROKARYOTIC PET112-RELATED"/>
    <property type="match status" value="1"/>
</dbReference>
<dbReference type="InterPro" id="IPR023168">
    <property type="entry name" value="GatB_Yqey_C_2"/>
</dbReference>
<protein>
    <recommendedName>
        <fullName evidence="3 11">Aspartyl/glutamyl-tRNA(Asn/Gln) amidotransferase subunit B</fullName>
        <shortName evidence="11">Asp/Glu-ADT subunit B</shortName>
        <ecNumber evidence="11">6.3.5.-</ecNumber>
    </recommendedName>
</protein>
<comment type="catalytic activity">
    <reaction evidence="10 11">
        <text>L-glutamyl-tRNA(Gln) + L-glutamine + ATP + H2O = L-glutaminyl-tRNA(Gln) + L-glutamate + ADP + phosphate + H(+)</text>
        <dbReference type="Rhea" id="RHEA:17521"/>
        <dbReference type="Rhea" id="RHEA-COMP:9681"/>
        <dbReference type="Rhea" id="RHEA-COMP:9684"/>
        <dbReference type="ChEBI" id="CHEBI:15377"/>
        <dbReference type="ChEBI" id="CHEBI:15378"/>
        <dbReference type="ChEBI" id="CHEBI:29985"/>
        <dbReference type="ChEBI" id="CHEBI:30616"/>
        <dbReference type="ChEBI" id="CHEBI:43474"/>
        <dbReference type="ChEBI" id="CHEBI:58359"/>
        <dbReference type="ChEBI" id="CHEBI:78520"/>
        <dbReference type="ChEBI" id="CHEBI:78521"/>
        <dbReference type="ChEBI" id="CHEBI:456216"/>
    </reaction>
</comment>